<name>A0A0D2M6C3_9CHLO</name>
<dbReference type="Proteomes" id="UP000054498">
    <property type="component" value="Unassembled WGS sequence"/>
</dbReference>
<feature type="region of interest" description="Disordered" evidence="1">
    <location>
        <begin position="295"/>
        <end position="329"/>
    </location>
</feature>
<organism evidence="2 3">
    <name type="scientific">Monoraphidium neglectum</name>
    <dbReference type="NCBI Taxonomy" id="145388"/>
    <lineage>
        <taxon>Eukaryota</taxon>
        <taxon>Viridiplantae</taxon>
        <taxon>Chlorophyta</taxon>
        <taxon>core chlorophytes</taxon>
        <taxon>Chlorophyceae</taxon>
        <taxon>CS clade</taxon>
        <taxon>Sphaeropleales</taxon>
        <taxon>Selenastraceae</taxon>
        <taxon>Monoraphidium</taxon>
    </lineage>
</organism>
<keyword evidence="3" id="KW-1185">Reference proteome</keyword>
<dbReference type="OrthoDB" id="10649764at2759"/>
<evidence type="ECO:0000313" key="2">
    <source>
        <dbReference type="EMBL" id="KIY96776.1"/>
    </source>
</evidence>
<feature type="compositionally biased region" description="Low complexity" evidence="1">
    <location>
        <begin position="299"/>
        <end position="313"/>
    </location>
</feature>
<proteinExistence type="predicted"/>
<dbReference type="AlphaFoldDB" id="A0A0D2M6C3"/>
<protein>
    <submittedName>
        <fullName evidence="2">Uncharacterized protein</fullName>
    </submittedName>
</protein>
<sequence>MALPPRLGGGERSWGPCRDSALLWTYLERASPEDGNWLTQPDAGVVLLAEGLDATAQTAQANGWPGCMAAAGPEGLVWAPPPPLHTLCRERGGGAARGGCGARPLPLRAVEHAEVLSIRLVRLLGAWQGEEGEAALQHGALQLKSSHRFPVDVAKALLSAGALVTLRRLRGGPAAAGAASPPLQLRLLYPLSVSLLQHDCIVPRGLYLRRVAQPLGIGAQVKMLWKNDNALAYTWYGGVVVGERQRAEGDPWAGAGSPWRRWEVTWHGFEDNAVAEEERFVHGWELVEEGCWAWDKQEGQPQRPRAAAGAAAAEHSDDDLGARRQGQRR</sequence>
<dbReference type="KEGG" id="mng:MNEG_11185"/>
<accession>A0A0D2M6C3</accession>
<dbReference type="EMBL" id="KK102849">
    <property type="protein sequence ID" value="KIY96776.1"/>
    <property type="molecule type" value="Genomic_DNA"/>
</dbReference>
<gene>
    <name evidence="2" type="ORF">MNEG_11185</name>
</gene>
<evidence type="ECO:0000313" key="3">
    <source>
        <dbReference type="Proteomes" id="UP000054498"/>
    </source>
</evidence>
<dbReference type="GeneID" id="25728422"/>
<reference evidence="2 3" key="1">
    <citation type="journal article" date="2013" name="BMC Genomics">
        <title>Reconstruction of the lipid metabolism for the microalga Monoraphidium neglectum from its genome sequence reveals characteristics suitable for biofuel production.</title>
        <authorList>
            <person name="Bogen C."/>
            <person name="Al-Dilaimi A."/>
            <person name="Albersmeier A."/>
            <person name="Wichmann J."/>
            <person name="Grundmann M."/>
            <person name="Rupp O."/>
            <person name="Lauersen K.J."/>
            <person name="Blifernez-Klassen O."/>
            <person name="Kalinowski J."/>
            <person name="Goesmann A."/>
            <person name="Mussgnug J.H."/>
            <person name="Kruse O."/>
        </authorList>
    </citation>
    <scope>NUCLEOTIDE SEQUENCE [LARGE SCALE GENOMIC DNA]</scope>
    <source>
        <strain evidence="2 3">SAG 48.87</strain>
    </source>
</reference>
<dbReference type="RefSeq" id="XP_013895796.1">
    <property type="nucleotide sequence ID" value="XM_014040342.1"/>
</dbReference>
<evidence type="ECO:0000256" key="1">
    <source>
        <dbReference type="SAM" id="MobiDB-lite"/>
    </source>
</evidence>